<dbReference type="Proteomes" id="UP000298285">
    <property type="component" value="Unassembled WGS sequence"/>
</dbReference>
<keyword evidence="1" id="KW-0732">Signal</keyword>
<dbReference type="NCBIfam" id="TIGR04183">
    <property type="entry name" value="Por_Secre_tail"/>
    <property type="match status" value="1"/>
</dbReference>
<evidence type="ECO:0000259" key="2">
    <source>
        <dbReference type="Pfam" id="PF00089"/>
    </source>
</evidence>
<evidence type="ECO:0000256" key="1">
    <source>
        <dbReference type="SAM" id="SignalP"/>
    </source>
</evidence>
<feature type="chain" id="PRO_5021349283" evidence="1">
    <location>
        <begin position="18"/>
        <end position="695"/>
    </location>
</feature>
<dbReference type="Gene3D" id="2.40.10.10">
    <property type="entry name" value="Trypsin-like serine proteases"/>
    <property type="match status" value="2"/>
</dbReference>
<sequence length="695" mass="77350">MRKIVLLFSLSIFTLLAVGQVETRSFPNGNAIDQVKTIQKRTKSITKKQMPSFDVQQMLKEDLIVDKMGDAPYRFGKGFDVNYSLQDGSWASTDNGRLWSMNVESQGAISINFIFNNFYLPEGAELYITNKKGTMLYGPVTHKENTNSGFFMTDLIEGDNVTIYLFEPSDQRNKSKLTIERVVHAYRGTISTNVSKLKGYGDARYPHNDVVCYPDWKSESDAVSVILLSNGTELCSGSLLNSYHRNPYFLTAFHCIDSNTDRILSTTEKSNAEKWLFKFHFTRNACGGTSATTGITCNGATFRAAWANTDFALVEATNAPYYGSARASFLGWDRSGATSPQGIGIHHPAGDVMKISFDNQSITTNNSVINFPGQAFAIGSIWNVNFDSGGIEGGSSGSPLFNSDKKVIGQLIGTTTGSYTSVFYGRFDQSWTGGGTDDTRLSNWLDPFDAIGMTANTVYMPLPEIKKGTPDFVNRNEICQFFLDYYRGNQTINWLSNSDMTLISGQGTAWATYRVSSTALGNVKVEANIGTEIKLTKYTSVFYRHFGGVDSYFYGQTSPIILVGGTNTEPTWTYDSYFFDKVSDYNPEPKVWGIMLKSKYNGSTPITTTVTVKQDGVTLSKVVTLKPATTKSLIVEDTPIFKNVRIYNIYGVKVYEEKNTVNFNIENTNLNRGIYFFESTDNEGNIVREKVMKNK</sequence>
<dbReference type="GO" id="GO:0004252">
    <property type="term" value="F:serine-type endopeptidase activity"/>
    <property type="evidence" value="ECO:0007669"/>
    <property type="project" value="InterPro"/>
</dbReference>
<dbReference type="GO" id="GO:0006508">
    <property type="term" value="P:proteolysis"/>
    <property type="evidence" value="ECO:0007669"/>
    <property type="project" value="InterPro"/>
</dbReference>
<dbReference type="InterPro" id="IPR026444">
    <property type="entry name" value="Secre_tail"/>
</dbReference>
<dbReference type="Pfam" id="PF00089">
    <property type="entry name" value="Trypsin"/>
    <property type="match status" value="1"/>
</dbReference>
<feature type="signal peptide" evidence="1">
    <location>
        <begin position="1"/>
        <end position="17"/>
    </location>
</feature>
<dbReference type="SUPFAM" id="SSF50494">
    <property type="entry name" value="Trypsin-like serine proteases"/>
    <property type="match status" value="1"/>
</dbReference>
<organism evidence="3 4">
    <name type="scientific">Dysgonomonas mossii</name>
    <dbReference type="NCBI Taxonomy" id="163665"/>
    <lineage>
        <taxon>Bacteria</taxon>
        <taxon>Pseudomonadati</taxon>
        <taxon>Bacteroidota</taxon>
        <taxon>Bacteroidia</taxon>
        <taxon>Bacteroidales</taxon>
        <taxon>Dysgonomonadaceae</taxon>
        <taxon>Dysgonomonas</taxon>
    </lineage>
</organism>
<dbReference type="PANTHER" id="PTHR36234">
    <property type="entry name" value="LYSYL ENDOPEPTIDASE"/>
    <property type="match status" value="1"/>
</dbReference>
<gene>
    <name evidence="3" type="ORF">E4T88_06470</name>
</gene>
<dbReference type="InterPro" id="IPR001254">
    <property type="entry name" value="Trypsin_dom"/>
</dbReference>
<dbReference type="RefSeq" id="WP_135104657.1">
    <property type="nucleotide sequence ID" value="NZ_JADGKW010000002.1"/>
</dbReference>
<dbReference type="EMBL" id="SPPK01000002">
    <property type="protein sequence ID" value="TFU89656.1"/>
    <property type="molecule type" value="Genomic_DNA"/>
</dbReference>
<dbReference type="InterPro" id="IPR009003">
    <property type="entry name" value="Peptidase_S1_PA"/>
</dbReference>
<dbReference type="OrthoDB" id="9342482at2"/>
<dbReference type="AlphaFoldDB" id="A0A4Y9IN00"/>
<protein>
    <submittedName>
        <fullName evidence="3">T9SS type A sorting domain-containing protein</fullName>
    </submittedName>
</protein>
<proteinExistence type="predicted"/>
<comment type="caution">
    <text evidence="3">The sequence shown here is derived from an EMBL/GenBank/DDBJ whole genome shotgun (WGS) entry which is preliminary data.</text>
</comment>
<accession>A0A4Y9IN00</accession>
<name>A0A4Y9IN00_9BACT</name>
<evidence type="ECO:0000313" key="4">
    <source>
        <dbReference type="Proteomes" id="UP000298285"/>
    </source>
</evidence>
<dbReference type="PANTHER" id="PTHR36234:SF5">
    <property type="entry name" value="LYSYL ENDOPEPTIDASE"/>
    <property type="match status" value="1"/>
</dbReference>
<feature type="domain" description="Peptidase S1" evidence="2">
    <location>
        <begin position="228"/>
        <end position="417"/>
    </location>
</feature>
<evidence type="ECO:0000313" key="3">
    <source>
        <dbReference type="EMBL" id="TFU89656.1"/>
    </source>
</evidence>
<reference evidence="3 4" key="1">
    <citation type="submission" date="2019-03" db="EMBL/GenBank/DDBJ databases">
        <title>Diversity of the mouse oral microbiome.</title>
        <authorList>
            <person name="Joseph S."/>
            <person name="Aduse-Opoku J."/>
            <person name="Curtis M."/>
            <person name="Wade W."/>
            <person name="Hashim A."/>
        </authorList>
    </citation>
    <scope>NUCLEOTIDE SEQUENCE [LARGE SCALE GENOMIC DNA]</scope>
    <source>
        <strain evidence="3 4">P11</strain>
    </source>
</reference>
<dbReference type="InterPro" id="IPR043504">
    <property type="entry name" value="Peptidase_S1_PA_chymotrypsin"/>
</dbReference>